<accession>A0A8E0RSH7</accession>
<dbReference type="AlphaFoldDB" id="A0A8E0RSH7"/>
<dbReference type="GO" id="GO:0140664">
    <property type="term" value="F:ATP-dependent DNA damage sensor activity"/>
    <property type="evidence" value="ECO:0007669"/>
    <property type="project" value="InterPro"/>
</dbReference>
<dbReference type="GO" id="GO:0030983">
    <property type="term" value="F:mismatched DNA binding"/>
    <property type="evidence" value="ECO:0007669"/>
    <property type="project" value="InterPro"/>
</dbReference>
<evidence type="ECO:0000256" key="4">
    <source>
        <dbReference type="ARBA" id="ARBA00023125"/>
    </source>
</evidence>
<dbReference type="Proteomes" id="UP000728185">
    <property type="component" value="Unassembled WGS sequence"/>
</dbReference>
<keyword evidence="2" id="KW-0547">Nucleotide-binding</keyword>
<proteinExistence type="inferred from homology"/>
<evidence type="ECO:0000313" key="7">
    <source>
        <dbReference type="Proteomes" id="UP000728185"/>
    </source>
</evidence>
<dbReference type="PANTHER" id="PTHR11361">
    <property type="entry name" value="DNA MISMATCH REPAIR PROTEIN MUTS FAMILY MEMBER"/>
    <property type="match status" value="1"/>
</dbReference>
<keyword evidence="3" id="KW-0067">ATP-binding</keyword>
<gene>
    <name evidence="6" type="ORF">FBUS_02915</name>
</gene>
<dbReference type="GO" id="GO:0007131">
    <property type="term" value="P:reciprocal meiotic recombination"/>
    <property type="evidence" value="ECO:0007669"/>
    <property type="project" value="TreeGrafter"/>
</dbReference>
<sequence>MALFYRLSEVAGNLDFLCSLALFAKKSSPESPLMVRCMLNLCNQIDRESVRSATSLLRLMDVSGKTAYLKQIAFIQILAQIGSLVPAEFAVLPIVGQIYFHNCSEDYSNSNESSFTRDVQTRKNHEVSLGQSAKSFLIIRHLFSLPLVALTSHDFLWCIHTWKCNGHMRVEECSNNSLGEEQNNAIATESSSMLHSDRTVHNEGPTGCVSPRSAPNYLAKWKCTYKLMKGISEKRSYGNSL</sequence>
<dbReference type="InterPro" id="IPR027417">
    <property type="entry name" value="P-loop_NTPase"/>
</dbReference>
<evidence type="ECO:0000256" key="1">
    <source>
        <dbReference type="ARBA" id="ARBA00006271"/>
    </source>
</evidence>
<dbReference type="OrthoDB" id="276261at2759"/>
<comment type="similarity">
    <text evidence="1">Belongs to the DNA mismatch repair MutS family.</text>
</comment>
<name>A0A8E0RSH7_9TREM</name>
<dbReference type="InterPro" id="IPR000432">
    <property type="entry name" value="DNA_mismatch_repair_MutS_C"/>
</dbReference>
<comment type="caution">
    <text evidence="6">The sequence shown here is derived from an EMBL/GenBank/DDBJ whole genome shotgun (WGS) entry which is preliminary data.</text>
</comment>
<evidence type="ECO:0000256" key="3">
    <source>
        <dbReference type="ARBA" id="ARBA00022840"/>
    </source>
</evidence>
<keyword evidence="7" id="KW-1185">Reference proteome</keyword>
<dbReference type="InterPro" id="IPR045076">
    <property type="entry name" value="MutS"/>
</dbReference>
<dbReference type="GO" id="GO:0006298">
    <property type="term" value="P:mismatch repair"/>
    <property type="evidence" value="ECO:0007669"/>
    <property type="project" value="InterPro"/>
</dbReference>
<keyword evidence="4" id="KW-0238">DNA-binding</keyword>
<reference evidence="6" key="1">
    <citation type="submission" date="2019-05" db="EMBL/GenBank/DDBJ databases">
        <title>Annotation for the trematode Fasciolopsis buski.</title>
        <authorList>
            <person name="Choi Y.-J."/>
        </authorList>
    </citation>
    <scope>NUCLEOTIDE SEQUENCE</scope>
    <source>
        <strain evidence="6">HT</strain>
        <tissue evidence="6">Whole worm</tissue>
    </source>
</reference>
<organism evidence="6 7">
    <name type="scientific">Fasciolopsis buskii</name>
    <dbReference type="NCBI Taxonomy" id="27845"/>
    <lineage>
        <taxon>Eukaryota</taxon>
        <taxon>Metazoa</taxon>
        <taxon>Spiralia</taxon>
        <taxon>Lophotrochozoa</taxon>
        <taxon>Platyhelminthes</taxon>
        <taxon>Trematoda</taxon>
        <taxon>Digenea</taxon>
        <taxon>Plagiorchiida</taxon>
        <taxon>Echinostomata</taxon>
        <taxon>Echinostomatoidea</taxon>
        <taxon>Fasciolidae</taxon>
        <taxon>Fasciolopsis</taxon>
    </lineage>
</organism>
<evidence type="ECO:0000256" key="2">
    <source>
        <dbReference type="ARBA" id="ARBA00022741"/>
    </source>
</evidence>
<dbReference type="Gene3D" id="3.40.50.300">
    <property type="entry name" value="P-loop containing nucleotide triphosphate hydrolases"/>
    <property type="match status" value="1"/>
</dbReference>
<dbReference type="GO" id="GO:0005634">
    <property type="term" value="C:nucleus"/>
    <property type="evidence" value="ECO:0007669"/>
    <property type="project" value="TreeGrafter"/>
</dbReference>
<dbReference type="Pfam" id="PF00488">
    <property type="entry name" value="MutS_V"/>
    <property type="match status" value="1"/>
</dbReference>
<evidence type="ECO:0000313" key="6">
    <source>
        <dbReference type="EMBL" id="KAA0189229.1"/>
    </source>
</evidence>
<dbReference type="GO" id="GO:0005524">
    <property type="term" value="F:ATP binding"/>
    <property type="evidence" value="ECO:0007669"/>
    <property type="project" value="UniProtKB-KW"/>
</dbReference>
<protein>
    <recommendedName>
        <fullName evidence="5">DNA mismatch repair proteins mutS family domain-containing protein</fullName>
    </recommendedName>
</protein>
<evidence type="ECO:0000259" key="5">
    <source>
        <dbReference type="Pfam" id="PF00488"/>
    </source>
</evidence>
<feature type="domain" description="DNA mismatch repair proteins mutS family" evidence="5">
    <location>
        <begin position="61"/>
        <end position="122"/>
    </location>
</feature>
<dbReference type="PANTHER" id="PTHR11361:SF21">
    <property type="entry name" value="MUTS PROTEIN HOMOLOG 4"/>
    <property type="match status" value="1"/>
</dbReference>
<dbReference type="EMBL" id="LUCM01007902">
    <property type="protein sequence ID" value="KAA0189229.1"/>
    <property type="molecule type" value="Genomic_DNA"/>
</dbReference>